<dbReference type="Proteomes" id="UP000626109">
    <property type="component" value="Unassembled WGS sequence"/>
</dbReference>
<name>A0A813LCR1_POLGL</name>
<dbReference type="EMBL" id="CAJNNW010034813">
    <property type="protein sequence ID" value="CAE8723976.1"/>
    <property type="molecule type" value="Genomic_DNA"/>
</dbReference>
<evidence type="ECO:0000313" key="1">
    <source>
        <dbReference type="EMBL" id="CAE8723976.1"/>
    </source>
</evidence>
<reference evidence="1" key="1">
    <citation type="submission" date="2021-02" db="EMBL/GenBank/DDBJ databases">
        <authorList>
            <person name="Dougan E. K."/>
            <person name="Rhodes N."/>
            <person name="Thang M."/>
            <person name="Chan C."/>
        </authorList>
    </citation>
    <scope>NUCLEOTIDE SEQUENCE</scope>
</reference>
<dbReference type="AlphaFoldDB" id="A0A813LCR1"/>
<comment type="caution">
    <text evidence="1">The sequence shown here is derived from an EMBL/GenBank/DDBJ whole genome shotgun (WGS) entry which is preliminary data.</text>
</comment>
<accession>A0A813LCR1</accession>
<gene>
    <name evidence="1" type="ORF">PGLA2088_LOCUS43466</name>
</gene>
<evidence type="ECO:0000313" key="2">
    <source>
        <dbReference type="Proteomes" id="UP000626109"/>
    </source>
</evidence>
<protein>
    <submittedName>
        <fullName evidence="1">Uncharacterized protein</fullName>
    </submittedName>
</protein>
<organism evidence="1 2">
    <name type="scientific">Polarella glacialis</name>
    <name type="common">Dinoflagellate</name>
    <dbReference type="NCBI Taxonomy" id="89957"/>
    <lineage>
        <taxon>Eukaryota</taxon>
        <taxon>Sar</taxon>
        <taxon>Alveolata</taxon>
        <taxon>Dinophyceae</taxon>
        <taxon>Suessiales</taxon>
        <taxon>Suessiaceae</taxon>
        <taxon>Polarella</taxon>
    </lineage>
</organism>
<feature type="non-terminal residue" evidence="1">
    <location>
        <position position="1"/>
    </location>
</feature>
<proteinExistence type="predicted"/>
<sequence>YLRNGSKGIIVPSSLQDRDALLLDAEYYGLPELVARLRTANHYALVGGLRHAAALFEVQDPDNFEVSFAGRARDENSGNDWSDLYLGIQNTPGVFIGIVPAEASLSEE</sequence>